<accession>A0A1I5EAS0</accession>
<keyword evidence="2" id="KW-1185">Reference proteome</keyword>
<dbReference type="RefSeq" id="WP_075020995.1">
    <property type="nucleotide sequence ID" value="NZ_FOVH01000004.1"/>
</dbReference>
<dbReference type="STRING" id="1993.SAMN04489713_10451"/>
<dbReference type="EMBL" id="FOVH01000004">
    <property type="protein sequence ID" value="SFO08728.1"/>
    <property type="molecule type" value="Genomic_DNA"/>
</dbReference>
<organism evidence="1 2">
    <name type="scientific">Actinomadura madurae</name>
    <dbReference type="NCBI Taxonomy" id="1993"/>
    <lineage>
        <taxon>Bacteria</taxon>
        <taxon>Bacillati</taxon>
        <taxon>Actinomycetota</taxon>
        <taxon>Actinomycetes</taxon>
        <taxon>Streptosporangiales</taxon>
        <taxon>Thermomonosporaceae</taxon>
        <taxon>Actinomadura</taxon>
    </lineage>
</organism>
<sequence>MTDDDGTIVDAAELLVTALRHLDDHDTRRPIAEIPTLDEAASRPFRPFPALAIAMASHVLSAWEVRTFQVERGDHGDRIRYFTAVGDDSLRPFRACTVFVPDLGTQRVLEMCGHAFCPNIAPAGPGSRCPDHLLDPASNGPFHWFRLAGEAAMSAERQRGARPETENFAVAAIRLGLPLPEICRAVSADIWTVQALADGPVPLPDDVDDSDNPDHWPFVLTPDRDITAADTPRIYAFNDRGYVPAHLASETVLARRGQFYTYFHAYEGGPLIVCGEHRRLFRLEWWQVQDHLPQHRLARRAEERGQQMYEPPDSWEDYV</sequence>
<gene>
    <name evidence="1" type="ORF">SAMN04489713_10451</name>
</gene>
<protein>
    <submittedName>
        <fullName evidence="1">Uncharacterized protein</fullName>
    </submittedName>
</protein>
<proteinExistence type="predicted"/>
<name>A0A1I5EAS0_9ACTN</name>
<evidence type="ECO:0000313" key="1">
    <source>
        <dbReference type="EMBL" id="SFO08728.1"/>
    </source>
</evidence>
<dbReference type="OrthoDB" id="3483721at2"/>
<evidence type="ECO:0000313" key="2">
    <source>
        <dbReference type="Proteomes" id="UP000183413"/>
    </source>
</evidence>
<dbReference type="Proteomes" id="UP000183413">
    <property type="component" value="Unassembled WGS sequence"/>
</dbReference>
<dbReference type="AlphaFoldDB" id="A0A1I5EAS0"/>
<reference evidence="1 2" key="1">
    <citation type="submission" date="2016-10" db="EMBL/GenBank/DDBJ databases">
        <authorList>
            <person name="de Groot N.N."/>
        </authorList>
    </citation>
    <scope>NUCLEOTIDE SEQUENCE [LARGE SCALE GENOMIC DNA]</scope>
    <source>
        <strain evidence="1 2">DSM 43067</strain>
    </source>
</reference>
<dbReference type="InParanoid" id="A0A1I5EAS0"/>